<feature type="coiled-coil region" evidence="1">
    <location>
        <begin position="112"/>
        <end position="149"/>
    </location>
</feature>
<keyword evidence="3" id="KW-1185">Reference proteome</keyword>
<dbReference type="AlphaFoldDB" id="A0A1S6HWF2"/>
<keyword evidence="1" id="KW-0175">Coiled coil</keyword>
<reference evidence="2 3" key="1">
    <citation type="submission" date="2016-03" db="EMBL/GenBank/DDBJ databases">
        <title>Complete genome sequence of Shewanella psychrophila WP2, a deep sea bacterium isolated from west Pacific sediment.</title>
        <authorList>
            <person name="Xu G."/>
            <person name="Jian H."/>
        </authorList>
    </citation>
    <scope>NUCLEOTIDE SEQUENCE [LARGE SCALE GENOMIC DNA]</scope>
    <source>
        <strain evidence="2 3">WP2</strain>
    </source>
</reference>
<evidence type="ECO:0000256" key="1">
    <source>
        <dbReference type="SAM" id="Coils"/>
    </source>
</evidence>
<protein>
    <submittedName>
        <fullName evidence="2">Uncharacterized protein</fullName>
    </submittedName>
</protein>
<evidence type="ECO:0000313" key="3">
    <source>
        <dbReference type="Proteomes" id="UP000189545"/>
    </source>
</evidence>
<evidence type="ECO:0000313" key="2">
    <source>
        <dbReference type="EMBL" id="AQS39831.1"/>
    </source>
</evidence>
<dbReference type="KEGG" id="spsw:Sps_04748"/>
<proteinExistence type="predicted"/>
<organism evidence="2 3">
    <name type="scientific">Shewanella psychrophila</name>
    <dbReference type="NCBI Taxonomy" id="225848"/>
    <lineage>
        <taxon>Bacteria</taxon>
        <taxon>Pseudomonadati</taxon>
        <taxon>Pseudomonadota</taxon>
        <taxon>Gammaproteobacteria</taxon>
        <taxon>Alteromonadales</taxon>
        <taxon>Shewanellaceae</taxon>
        <taxon>Shewanella</taxon>
    </lineage>
</organism>
<accession>A0A1S6HWF2</accession>
<gene>
    <name evidence="2" type="ORF">Sps_04748</name>
</gene>
<sequence length="175" mass="19419">MKVIGLQSLYLNHVQPNRLGHTFPVSSSQYAALLAASSSVSSSTSSLSEDSVSISDLASKFLNGESAFDKGIQQMNGSTNSRAIGAYMAEQLYELNANKLKDTRVKDEDEGLSMIDKQIKRIQKQLQKLKEELRAISGENTENAKLERKIIQEQIMLLTVQIVSLLERKMRVADV</sequence>
<dbReference type="EMBL" id="CP014782">
    <property type="protein sequence ID" value="AQS39831.1"/>
    <property type="molecule type" value="Genomic_DNA"/>
</dbReference>
<dbReference type="Proteomes" id="UP000189545">
    <property type="component" value="Chromosome"/>
</dbReference>
<name>A0A1S6HWF2_9GAMM</name>